<keyword evidence="4" id="KW-1185">Reference proteome</keyword>
<keyword evidence="1" id="KW-0732">Signal</keyword>
<dbReference type="AlphaFoldDB" id="A0A9P1GXD3"/>
<proteinExistence type="predicted"/>
<accession>A0A9P1GXD3</accession>
<organism evidence="3 4">
    <name type="scientific">Parascedosporium putredinis</name>
    <dbReference type="NCBI Taxonomy" id="1442378"/>
    <lineage>
        <taxon>Eukaryota</taxon>
        <taxon>Fungi</taxon>
        <taxon>Dikarya</taxon>
        <taxon>Ascomycota</taxon>
        <taxon>Pezizomycotina</taxon>
        <taxon>Sordariomycetes</taxon>
        <taxon>Hypocreomycetidae</taxon>
        <taxon>Microascales</taxon>
        <taxon>Microascaceae</taxon>
        <taxon>Parascedosporium</taxon>
    </lineage>
</organism>
<evidence type="ECO:0000313" key="3">
    <source>
        <dbReference type="EMBL" id="CAI4212058.1"/>
    </source>
</evidence>
<dbReference type="InterPro" id="IPR029052">
    <property type="entry name" value="Metallo-depent_PP-like"/>
</dbReference>
<dbReference type="SUPFAM" id="SSF56300">
    <property type="entry name" value="Metallo-dependent phosphatases"/>
    <property type="match status" value="1"/>
</dbReference>
<sequence>MRGAASPWSRLALLCACASALSIAGLLAAFPHARVRSFVSGSPRPSSRPPLTLTRSNTFTIAIFADLHFGEEEHGWGIEQDVNSTRVMDNVLQAEKPDFVVLNGDLITGENTFRENSSAYVDQIVQPLLRTRTPWASTYGNHDSKFNLSRASIYQAESRYELCYTESGDHSLPGITNYYLPVWTAESKSPALILWFFDSRGGASYQGSPPDVDDIPNWVAPEVASWFSNAQSQLRREYGEDIPGVAFVHIPPQVFRSAQEVGLDPSRYPGLNEDVPVDIQGRGSEDDAFVAALLSAPALHSVHVGHDHGDSWCSTWPGEDRASSAPFLCFAKHTGYGGTGRGIEVRGSSSSRFRLEGTATWVSRLG</sequence>
<dbReference type="PANTHER" id="PTHR32440:SF11">
    <property type="entry name" value="METALLOPHOSPHOESTERASE DOMAIN-CONTAINING PROTEIN"/>
    <property type="match status" value="1"/>
</dbReference>
<feature type="domain" description="Calcineurin-like phosphoesterase" evidence="2">
    <location>
        <begin position="60"/>
        <end position="253"/>
    </location>
</feature>
<dbReference type="Pfam" id="PF00149">
    <property type="entry name" value="Metallophos"/>
    <property type="match status" value="1"/>
</dbReference>
<dbReference type="GO" id="GO:0005737">
    <property type="term" value="C:cytoplasm"/>
    <property type="evidence" value="ECO:0007669"/>
    <property type="project" value="TreeGrafter"/>
</dbReference>
<comment type="caution">
    <text evidence="3">The sequence shown here is derived from an EMBL/GenBank/DDBJ whole genome shotgun (WGS) entry which is preliminary data.</text>
</comment>
<dbReference type="OrthoDB" id="783096at2759"/>
<dbReference type="Proteomes" id="UP000838763">
    <property type="component" value="Unassembled WGS sequence"/>
</dbReference>
<dbReference type="CDD" id="cd07383">
    <property type="entry name" value="MPP_Dcr2"/>
    <property type="match status" value="1"/>
</dbReference>
<dbReference type="GO" id="GO:0016788">
    <property type="term" value="F:hydrolase activity, acting on ester bonds"/>
    <property type="evidence" value="ECO:0007669"/>
    <property type="project" value="TreeGrafter"/>
</dbReference>
<protein>
    <recommendedName>
        <fullName evidence="2">Calcineurin-like phosphoesterase domain-containing protein</fullName>
    </recommendedName>
</protein>
<dbReference type="PANTHER" id="PTHR32440">
    <property type="entry name" value="PHOSPHATASE DCR2-RELATED-RELATED"/>
    <property type="match status" value="1"/>
</dbReference>
<reference evidence="3" key="1">
    <citation type="submission" date="2022-11" db="EMBL/GenBank/DDBJ databases">
        <authorList>
            <person name="Scott C."/>
            <person name="Bruce N."/>
        </authorList>
    </citation>
    <scope>NUCLEOTIDE SEQUENCE</scope>
</reference>
<dbReference type="InterPro" id="IPR004843">
    <property type="entry name" value="Calcineurin-like_PHP"/>
</dbReference>
<name>A0A9P1GXD3_9PEZI</name>
<evidence type="ECO:0000313" key="4">
    <source>
        <dbReference type="Proteomes" id="UP000838763"/>
    </source>
</evidence>
<dbReference type="EMBL" id="CALLCH030000003">
    <property type="protein sequence ID" value="CAI4212058.1"/>
    <property type="molecule type" value="Genomic_DNA"/>
</dbReference>
<feature type="chain" id="PRO_5040254847" description="Calcineurin-like phosphoesterase domain-containing protein" evidence="1">
    <location>
        <begin position="21"/>
        <end position="366"/>
    </location>
</feature>
<evidence type="ECO:0000259" key="2">
    <source>
        <dbReference type="Pfam" id="PF00149"/>
    </source>
</evidence>
<gene>
    <name evidence="3" type="ORF">PPNO1_LOCUS1828</name>
</gene>
<evidence type="ECO:0000256" key="1">
    <source>
        <dbReference type="SAM" id="SignalP"/>
    </source>
</evidence>
<dbReference type="Gene3D" id="3.60.21.10">
    <property type="match status" value="1"/>
</dbReference>
<feature type="signal peptide" evidence="1">
    <location>
        <begin position="1"/>
        <end position="20"/>
    </location>
</feature>